<dbReference type="Proteomes" id="UP000217076">
    <property type="component" value="Unassembled WGS sequence"/>
</dbReference>
<proteinExistence type="predicted"/>
<evidence type="ECO:0000313" key="3">
    <source>
        <dbReference type="Proteomes" id="UP000217076"/>
    </source>
</evidence>
<organism evidence="2 3">
    <name type="scientific">Roseospirillum parvum</name>
    <dbReference type="NCBI Taxonomy" id="83401"/>
    <lineage>
        <taxon>Bacteria</taxon>
        <taxon>Pseudomonadati</taxon>
        <taxon>Pseudomonadota</taxon>
        <taxon>Alphaproteobacteria</taxon>
        <taxon>Rhodospirillales</taxon>
        <taxon>Rhodospirillaceae</taxon>
        <taxon>Roseospirillum</taxon>
    </lineage>
</organism>
<evidence type="ECO:0000256" key="1">
    <source>
        <dbReference type="SAM" id="MobiDB-lite"/>
    </source>
</evidence>
<reference evidence="3" key="1">
    <citation type="submission" date="2016-10" db="EMBL/GenBank/DDBJ databases">
        <authorList>
            <person name="Varghese N."/>
            <person name="Submissions S."/>
        </authorList>
    </citation>
    <scope>NUCLEOTIDE SEQUENCE [LARGE SCALE GENOMIC DNA]</scope>
    <source>
        <strain evidence="3">930I</strain>
    </source>
</reference>
<protein>
    <submittedName>
        <fullName evidence="2">Uncharacterized protein</fullName>
    </submittedName>
</protein>
<accession>A0A1G7V3N3</accession>
<dbReference type="RefSeq" id="WP_092614941.1">
    <property type="nucleotide sequence ID" value="NZ_FNCV01000001.1"/>
</dbReference>
<feature type="compositionally biased region" description="Polar residues" evidence="1">
    <location>
        <begin position="14"/>
        <end position="24"/>
    </location>
</feature>
<gene>
    <name evidence="2" type="ORF">SAMN05421742_101527</name>
</gene>
<sequence>MSFDRPLRLPAQVPANTSAQTPAQTPEVVRETLTSLEAKLFAHRPCGRFPLCLGREMIKACHRTMADSRLRHIALADPDYMDRFVDALTGHFGDCCGLDCEVAADALGALQDVICALEALADGPGAPLSLPGDDNSRILEAAQ</sequence>
<dbReference type="AlphaFoldDB" id="A0A1G7V3N3"/>
<feature type="region of interest" description="Disordered" evidence="1">
    <location>
        <begin position="1"/>
        <end position="24"/>
    </location>
</feature>
<name>A0A1G7V3N3_9PROT</name>
<evidence type="ECO:0000313" key="2">
    <source>
        <dbReference type="EMBL" id="SDG54383.1"/>
    </source>
</evidence>
<dbReference type="EMBL" id="FNCV01000001">
    <property type="protein sequence ID" value="SDG54383.1"/>
    <property type="molecule type" value="Genomic_DNA"/>
</dbReference>
<keyword evidence="3" id="KW-1185">Reference proteome</keyword>